<evidence type="ECO:0000313" key="1">
    <source>
        <dbReference type="EMBL" id="JAD80762.1"/>
    </source>
</evidence>
<sequence length="63" mass="7146">MQICSELNKPVDISSQQSILNLIPNGSFLDSSTVPMNSLFYLSSFCQISKKYVVLFYLHVYGH</sequence>
<reference evidence="1" key="2">
    <citation type="journal article" date="2015" name="Data Brief">
        <title>Shoot transcriptome of the giant reed, Arundo donax.</title>
        <authorList>
            <person name="Barrero R.A."/>
            <person name="Guerrero F.D."/>
            <person name="Moolhuijzen P."/>
            <person name="Goolsby J.A."/>
            <person name="Tidwell J."/>
            <person name="Bellgard S.E."/>
            <person name="Bellgard M.I."/>
        </authorList>
    </citation>
    <scope>NUCLEOTIDE SEQUENCE</scope>
    <source>
        <tissue evidence="1">Shoot tissue taken approximately 20 cm above the soil surface</tissue>
    </source>
</reference>
<protein>
    <submittedName>
        <fullName evidence="1">Uncharacterized protein</fullName>
    </submittedName>
</protein>
<proteinExistence type="predicted"/>
<organism evidence="1">
    <name type="scientific">Arundo donax</name>
    <name type="common">Giant reed</name>
    <name type="synonym">Donax arundinaceus</name>
    <dbReference type="NCBI Taxonomy" id="35708"/>
    <lineage>
        <taxon>Eukaryota</taxon>
        <taxon>Viridiplantae</taxon>
        <taxon>Streptophyta</taxon>
        <taxon>Embryophyta</taxon>
        <taxon>Tracheophyta</taxon>
        <taxon>Spermatophyta</taxon>
        <taxon>Magnoliopsida</taxon>
        <taxon>Liliopsida</taxon>
        <taxon>Poales</taxon>
        <taxon>Poaceae</taxon>
        <taxon>PACMAD clade</taxon>
        <taxon>Arundinoideae</taxon>
        <taxon>Arundineae</taxon>
        <taxon>Arundo</taxon>
    </lineage>
</organism>
<reference evidence="1" key="1">
    <citation type="submission" date="2014-09" db="EMBL/GenBank/DDBJ databases">
        <authorList>
            <person name="Magalhaes I.L.F."/>
            <person name="Oliveira U."/>
            <person name="Santos F.R."/>
            <person name="Vidigal T.H.D.A."/>
            <person name="Brescovit A.D."/>
            <person name="Santos A.J."/>
        </authorList>
    </citation>
    <scope>NUCLEOTIDE SEQUENCE</scope>
    <source>
        <tissue evidence="1">Shoot tissue taken approximately 20 cm above the soil surface</tissue>
    </source>
</reference>
<name>A0A0A9DAH7_ARUDO</name>
<dbReference type="AlphaFoldDB" id="A0A0A9DAH7"/>
<accession>A0A0A9DAH7</accession>
<dbReference type="EMBL" id="GBRH01217133">
    <property type="protein sequence ID" value="JAD80762.1"/>
    <property type="molecule type" value="Transcribed_RNA"/>
</dbReference>